<dbReference type="Gene3D" id="3.40.50.2000">
    <property type="entry name" value="Glycogen Phosphorylase B"/>
    <property type="match status" value="1"/>
</dbReference>
<dbReference type="Pfam" id="PF13439">
    <property type="entry name" value="Glyco_transf_4"/>
    <property type="match status" value="1"/>
</dbReference>
<name>A0A1I5ADL3_9GAMM</name>
<keyword evidence="3" id="KW-1185">Reference proteome</keyword>
<dbReference type="AlphaFoldDB" id="A0A1I5ADL3"/>
<accession>A0A1I5ADL3</accession>
<dbReference type="EMBL" id="FOVF01000036">
    <property type="protein sequence ID" value="SFN60546.1"/>
    <property type="molecule type" value="Genomic_DNA"/>
</dbReference>
<protein>
    <recommendedName>
        <fullName evidence="1">Glycosyltransferase subfamily 4-like N-terminal domain-containing protein</fullName>
    </recommendedName>
</protein>
<evidence type="ECO:0000313" key="2">
    <source>
        <dbReference type="EMBL" id="SFN60546.1"/>
    </source>
</evidence>
<reference evidence="2 3" key="1">
    <citation type="submission" date="2016-10" db="EMBL/GenBank/DDBJ databases">
        <authorList>
            <person name="de Groot N.N."/>
        </authorList>
    </citation>
    <scope>NUCLEOTIDE SEQUENCE [LARGE SCALE GENOMIC DNA]</scope>
    <source>
        <strain evidence="2 3">CGMCC 1.7659</strain>
    </source>
</reference>
<sequence length="86" mass="9441">MKILMLSDVYVPRVNEVSTSIRTFCRELVGAGHEVTVVAPDYGGSVGADEFEVIRLGSRRIAFDPEDRLIKAGAVRALLPRLAECH</sequence>
<dbReference type="SUPFAM" id="SSF53756">
    <property type="entry name" value="UDP-Glycosyltransferase/glycogen phosphorylase"/>
    <property type="match status" value="1"/>
</dbReference>
<organism evidence="2 3">
    <name type="scientific">Dokdonella immobilis</name>
    <dbReference type="NCBI Taxonomy" id="578942"/>
    <lineage>
        <taxon>Bacteria</taxon>
        <taxon>Pseudomonadati</taxon>
        <taxon>Pseudomonadota</taxon>
        <taxon>Gammaproteobacteria</taxon>
        <taxon>Lysobacterales</taxon>
        <taxon>Rhodanobacteraceae</taxon>
        <taxon>Dokdonella</taxon>
    </lineage>
</organism>
<evidence type="ECO:0000313" key="3">
    <source>
        <dbReference type="Proteomes" id="UP000198575"/>
    </source>
</evidence>
<evidence type="ECO:0000259" key="1">
    <source>
        <dbReference type="Pfam" id="PF13439"/>
    </source>
</evidence>
<dbReference type="Proteomes" id="UP000198575">
    <property type="component" value="Unassembled WGS sequence"/>
</dbReference>
<dbReference type="STRING" id="578942.SAMN05216289_13610"/>
<dbReference type="InterPro" id="IPR028098">
    <property type="entry name" value="Glyco_trans_4-like_N"/>
</dbReference>
<feature type="domain" description="Glycosyltransferase subfamily 4-like N-terminal" evidence="1">
    <location>
        <begin position="17"/>
        <end position="81"/>
    </location>
</feature>
<proteinExistence type="predicted"/>
<dbReference type="GO" id="GO:0016757">
    <property type="term" value="F:glycosyltransferase activity"/>
    <property type="evidence" value="ECO:0007669"/>
    <property type="project" value="UniProtKB-ARBA"/>
</dbReference>
<gene>
    <name evidence="2" type="ORF">SAMN05216289_13610</name>
</gene>